<dbReference type="AlphaFoldDB" id="I0JKJ7"/>
<evidence type="ECO:0000313" key="3">
    <source>
        <dbReference type="Proteomes" id="UP000007397"/>
    </source>
</evidence>
<accession>I0JKJ7</accession>
<keyword evidence="1" id="KW-0472">Membrane</keyword>
<keyword evidence="1" id="KW-0812">Transmembrane</keyword>
<dbReference type="RefSeq" id="WP_014642568.1">
    <property type="nucleotide sequence ID" value="NC_017668.1"/>
</dbReference>
<dbReference type="STRING" id="866895.HBHAL_2319"/>
<keyword evidence="3" id="KW-1185">Reference proteome</keyword>
<evidence type="ECO:0000313" key="2">
    <source>
        <dbReference type="EMBL" id="CCG44666.1"/>
    </source>
</evidence>
<feature type="transmembrane region" description="Helical" evidence="1">
    <location>
        <begin position="34"/>
        <end position="54"/>
    </location>
</feature>
<name>I0JKJ7_HALH3</name>
<protein>
    <submittedName>
        <fullName evidence="2">Uncharacterized protein</fullName>
    </submittedName>
</protein>
<sequence>MNKKVRIGIGLIGNFILCFWGVNSLLTGEPAMDSTIISFLLAVGGFIGFIALVFELKKQNSA</sequence>
<keyword evidence="1" id="KW-1133">Transmembrane helix</keyword>
<dbReference type="Proteomes" id="UP000007397">
    <property type="component" value="Chromosome"/>
</dbReference>
<dbReference type="KEGG" id="hhd:HBHAL_2319"/>
<dbReference type="EMBL" id="HE717023">
    <property type="protein sequence ID" value="CCG44666.1"/>
    <property type="molecule type" value="Genomic_DNA"/>
</dbReference>
<evidence type="ECO:0000256" key="1">
    <source>
        <dbReference type="SAM" id="Phobius"/>
    </source>
</evidence>
<organism evidence="2 3">
    <name type="scientific">Halobacillus halophilus (strain ATCC 35676 / DSM 2266 / JCM 20832 / KCTC 3685 / LMG 17431 / NBRC 102448 / NCIMB 2269)</name>
    <name type="common">Sporosarcina halophila</name>
    <dbReference type="NCBI Taxonomy" id="866895"/>
    <lineage>
        <taxon>Bacteria</taxon>
        <taxon>Bacillati</taxon>
        <taxon>Bacillota</taxon>
        <taxon>Bacilli</taxon>
        <taxon>Bacillales</taxon>
        <taxon>Bacillaceae</taxon>
        <taxon>Halobacillus</taxon>
    </lineage>
</organism>
<gene>
    <name evidence="2" type="ordered locus">HBHAL_2319</name>
</gene>
<dbReference type="HOGENOM" id="CLU_2897941_0_0_9"/>
<proteinExistence type="predicted"/>
<feature type="transmembrane region" description="Helical" evidence="1">
    <location>
        <begin position="7"/>
        <end position="28"/>
    </location>
</feature>
<reference evidence="2 3" key="1">
    <citation type="journal article" date="2013" name="Environ. Microbiol.">
        <title>Chloride and organic osmolytes: a hybrid strategy to cope with elevated salinities by the moderately halophilic, chloride-dependent bacterium Halobacillus halophilus.</title>
        <authorList>
            <person name="Saum S.H."/>
            <person name="Pfeiffer F."/>
            <person name="Palm P."/>
            <person name="Rampp M."/>
            <person name="Schuster S.C."/>
            <person name="Muller V."/>
            <person name="Oesterhelt D."/>
        </authorList>
    </citation>
    <scope>NUCLEOTIDE SEQUENCE [LARGE SCALE GENOMIC DNA]</scope>
    <source>
        <strain evidence="3">ATCC 35676 / DSM 2266 / JCM 20832 / KCTC 3685 / LMG 17431 / NBRC 102448 / NCIMB 2269</strain>
    </source>
</reference>
<dbReference type="PATRIC" id="fig|866895.3.peg.1327"/>